<feature type="non-terminal residue" evidence="1">
    <location>
        <position position="85"/>
    </location>
</feature>
<protein>
    <submittedName>
        <fullName evidence="1">Uncharacterized protein</fullName>
    </submittedName>
</protein>
<reference evidence="2" key="1">
    <citation type="journal article" date="2006" name="PLoS Biol.">
        <title>Macronuclear genome sequence of the ciliate Tetrahymena thermophila, a model eukaryote.</title>
        <authorList>
            <person name="Eisen J.A."/>
            <person name="Coyne R.S."/>
            <person name="Wu M."/>
            <person name="Wu D."/>
            <person name="Thiagarajan M."/>
            <person name="Wortman J.R."/>
            <person name="Badger J.H."/>
            <person name="Ren Q."/>
            <person name="Amedeo P."/>
            <person name="Jones K.M."/>
            <person name="Tallon L.J."/>
            <person name="Delcher A.L."/>
            <person name="Salzberg S.L."/>
            <person name="Silva J.C."/>
            <person name="Haas B.J."/>
            <person name="Majoros W.H."/>
            <person name="Farzad M."/>
            <person name="Carlton J.M."/>
            <person name="Smith R.K. Jr."/>
            <person name="Garg J."/>
            <person name="Pearlman R.E."/>
            <person name="Karrer K.M."/>
            <person name="Sun L."/>
            <person name="Manning G."/>
            <person name="Elde N.C."/>
            <person name="Turkewitz A.P."/>
            <person name="Asai D.J."/>
            <person name="Wilkes D.E."/>
            <person name="Wang Y."/>
            <person name="Cai H."/>
            <person name="Collins K."/>
            <person name="Stewart B.A."/>
            <person name="Lee S.R."/>
            <person name="Wilamowska K."/>
            <person name="Weinberg Z."/>
            <person name="Ruzzo W.L."/>
            <person name="Wloga D."/>
            <person name="Gaertig J."/>
            <person name="Frankel J."/>
            <person name="Tsao C.-C."/>
            <person name="Gorovsky M.A."/>
            <person name="Keeling P.J."/>
            <person name="Waller R.F."/>
            <person name="Patron N.J."/>
            <person name="Cherry J.M."/>
            <person name="Stover N.A."/>
            <person name="Krieger C.J."/>
            <person name="del Toro C."/>
            <person name="Ryder H.F."/>
            <person name="Williamson S.C."/>
            <person name="Barbeau R.A."/>
            <person name="Hamilton E.P."/>
            <person name="Orias E."/>
        </authorList>
    </citation>
    <scope>NUCLEOTIDE SEQUENCE [LARGE SCALE GENOMIC DNA]</scope>
    <source>
        <strain evidence="2">SB210</strain>
    </source>
</reference>
<keyword evidence="2" id="KW-1185">Reference proteome</keyword>
<organism evidence="1 2">
    <name type="scientific">Tetrahymena thermophila (strain SB210)</name>
    <dbReference type="NCBI Taxonomy" id="312017"/>
    <lineage>
        <taxon>Eukaryota</taxon>
        <taxon>Sar</taxon>
        <taxon>Alveolata</taxon>
        <taxon>Ciliophora</taxon>
        <taxon>Intramacronucleata</taxon>
        <taxon>Oligohymenophorea</taxon>
        <taxon>Hymenostomatida</taxon>
        <taxon>Tetrahymenina</taxon>
        <taxon>Tetrahymenidae</taxon>
        <taxon>Tetrahymena</taxon>
    </lineage>
</organism>
<feature type="non-terminal residue" evidence="1">
    <location>
        <position position="1"/>
    </location>
</feature>
<dbReference type="Proteomes" id="UP000009168">
    <property type="component" value="Unassembled WGS sequence"/>
</dbReference>
<name>W7X8U7_TETTS</name>
<evidence type="ECO:0000313" key="1">
    <source>
        <dbReference type="EMBL" id="EWS72808.1"/>
    </source>
</evidence>
<dbReference type="EMBL" id="GG662555">
    <property type="protein sequence ID" value="EWS72808.1"/>
    <property type="molecule type" value="Genomic_DNA"/>
</dbReference>
<dbReference type="GeneID" id="24442695"/>
<evidence type="ECO:0000313" key="2">
    <source>
        <dbReference type="Proteomes" id="UP000009168"/>
    </source>
</evidence>
<dbReference type="KEGG" id="tet:TTHERM_002653475"/>
<dbReference type="RefSeq" id="XP_012654657.1">
    <property type="nucleotide sequence ID" value="XM_012799203.1"/>
</dbReference>
<dbReference type="AlphaFoldDB" id="W7X8U7"/>
<accession>W7X8U7</accession>
<proteinExistence type="predicted"/>
<gene>
    <name evidence="1" type="ORF">TTHERM_002653475</name>
</gene>
<sequence>MNLFSNLKQPGSVMNQFMLNQNKNNTQFILTYSKQSTVINQYCCRILYSKLHSDILIFNTANSNQLITSNIFRNCLFARQKIQIQ</sequence>
<dbReference type="InParanoid" id="W7X8U7"/>